<protein>
    <recommendedName>
        <fullName evidence="5">HTH luxR-type domain-containing protein</fullName>
    </recommendedName>
</protein>
<accession>A0A8J3CG06</accession>
<dbReference type="AlphaFoldDB" id="A0A8J3CG06"/>
<proteinExistence type="predicted"/>
<dbReference type="PANTHER" id="PTHR44688">
    <property type="entry name" value="DNA-BINDING TRANSCRIPTIONAL ACTIVATOR DEVR_DOSR"/>
    <property type="match status" value="1"/>
</dbReference>
<comment type="caution">
    <text evidence="6">The sequence shown here is derived from an EMBL/GenBank/DDBJ whole genome shotgun (WGS) entry which is preliminary data.</text>
</comment>
<keyword evidence="3" id="KW-0804">Transcription</keyword>
<dbReference type="GO" id="GO:0006355">
    <property type="term" value="P:regulation of DNA-templated transcription"/>
    <property type="evidence" value="ECO:0007669"/>
    <property type="project" value="InterPro"/>
</dbReference>
<dbReference type="InterPro" id="IPR016032">
    <property type="entry name" value="Sig_transdc_resp-reg_C-effctor"/>
</dbReference>
<reference evidence="6" key="2">
    <citation type="submission" date="2020-09" db="EMBL/GenBank/DDBJ databases">
        <authorList>
            <person name="Sun Q."/>
            <person name="Zhou Y."/>
        </authorList>
    </citation>
    <scope>NUCLEOTIDE SEQUENCE</scope>
    <source>
        <strain evidence="6">CGMCC 4.5737</strain>
    </source>
</reference>
<evidence type="ECO:0000256" key="2">
    <source>
        <dbReference type="ARBA" id="ARBA00023125"/>
    </source>
</evidence>
<evidence type="ECO:0000313" key="7">
    <source>
        <dbReference type="Proteomes" id="UP000637578"/>
    </source>
</evidence>
<gene>
    <name evidence="6" type="ORF">GCM10012275_37420</name>
</gene>
<keyword evidence="2" id="KW-0238">DNA-binding</keyword>
<dbReference type="InterPro" id="IPR000792">
    <property type="entry name" value="Tscrpt_reg_LuxR_C"/>
</dbReference>
<dbReference type="GO" id="GO:0003677">
    <property type="term" value="F:DNA binding"/>
    <property type="evidence" value="ECO:0007669"/>
    <property type="project" value="UniProtKB-KW"/>
</dbReference>
<dbReference type="PRINTS" id="PR00038">
    <property type="entry name" value="HTHLUXR"/>
</dbReference>
<reference evidence="6" key="1">
    <citation type="journal article" date="2014" name="Int. J. Syst. Evol. Microbiol.">
        <title>Complete genome sequence of Corynebacterium casei LMG S-19264T (=DSM 44701T), isolated from a smear-ripened cheese.</title>
        <authorList>
            <consortium name="US DOE Joint Genome Institute (JGI-PGF)"/>
            <person name="Walter F."/>
            <person name="Albersmeier A."/>
            <person name="Kalinowski J."/>
            <person name="Ruckert C."/>
        </authorList>
    </citation>
    <scope>NUCLEOTIDE SEQUENCE</scope>
    <source>
        <strain evidence="6">CGMCC 4.5737</strain>
    </source>
</reference>
<dbReference type="Gene3D" id="3.40.50.2300">
    <property type="match status" value="1"/>
</dbReference>
<dbReference type="CDD" id="cd06170">
    <property type="entry name" value="LuxR_C_like"/>
    <property type="match status" value="1"/>
</dbReference>
<dbReference type="Pfam" id="PF00196">
    <property type="entry name" value="GerE"/>
    <property type="match status" value="1"/>
</dbReference>
<feature type="region of interest" description="Disordered" evidence="4">
    <location>
        <begin position="1"/>
        <end position="27"/>
    </location>
</feature>
<organism evidence="6 7">
    <name type="scientific">Longimycelium tulufanense</name>
    <dbReference type="NCBI Taxonomy" id="907463"/>
    <lineage>
        <taxon>Bacteria</taxon>
        <taxon>Bacillati</taxon>
        <taxon>Actinomycetota</taxon>
        <taxon>Actinomycetes</taxon>
        <taxon>Pseudonocardiales</taxon>
        <taxon>Pseudonocardiaceae</taxon>
        <taxon>Longimycelium</taxon>
    </lineage>
</organism>
<name>A0A8J3CG06_9PSEU</name>
<dbReference type="RefSeq" id="WP_189059385.1">
    <property type="nucleotide sequence ID" value="NZ_BMMK01000017.1"/>
</dbReference>
<evidence type="ECO:0000259" key="5">
    <source>
        <dbReference type="PROSITE" id="PS50043"/>
    </source>
</evidence>
<keyword evidence="1" id="KW-0805">Transcription regulation</keyword>
<dbReference type="PROSITE" id="PS50043">
    <property type="entry name" value="HTH_LUXR_2"/>
    <property type="match status" value="1"/>
</dbReference>
<dbReference type="EMBL" id="BMMK01000017">
    <property type="protein sequence ID" value="GGM63336.1"/>
    <property type="molecule type" value="Genomic_DNA"/>
</dbReference>
<dbReference type="PROSITE" id="PS00622">
    <property type="entry name" value="HTH_LUXR_1"/>
    <property type="match status" value="1"/>
</dbReference>
<evidence type="ECO:0000256" key="4">
    <source>
        <dbReference type="SAM" id="MobiDB-lite"/>
    </source>
</evidence>
<dbReference type="PANTHER" id="PTHR44688:SF16">
    <property type="entry name" value="DNA-BINDING TRANSCRIPTIONAL ACTIVATOR DEVR_DOSR"/>
    <property type="match status" value="1"/>
</dbReference>
<keyword evidence="7" id="KW-1185">Reference proteome</keyword>
<feature type="domain" description="HTH luxR-type" evidence="5">
    <location>
        <begin position="171"/>
        <end position="236"/>
    </location>
</feature>
<evidence type="ECO:0000256" key="3">
    <source>
        <dbReference type="ARBA" id="ARBA00023163"/>
    </source>
</evidence>
<evidence type="ECO:0000256" key="1">
    <source>
        <dbReference type="ARBA" id="ARBA00023015"/>
    </source>
</evidence>
<dbReference type="SUPFAM" id="SSF46894">
    <property type="entry name" value="C-terminal effector domain of the bipartite response regulators"/>
    <property type="match status" value="1"/>
</dbReference>
<dbReference type="SMART" id="SM00421">
    <property type="entry name" value="HTH_LUXR"/>
    <property type="match status" value="1"/>
</dbReference>
<dbReference type="Proteomes" id="UP000637578">
    <property type="component" value="Unassembled WGS sequence"/>
</dbReference>
<sequence length="277" mass="29683">MRPTLEPRRGWTTRMTGSRPVTGLPRDGRGGVDGVLLLMADGMVPENFVRAAHQVTAHGAVRVTGSVAAALADPPQGRRNVVVVDSALDPAGYLIQNLASGRSRCRLIVVVDPGPWAGERAAEALLAGADVVIPRDADPRTVADALRRTTPDRDLVRPELVRLPAGRIRFDRCGRHDLTRRELQVLHLMAEGIDNQEIASLLVVSLETVRSHVKSILRKLDARDRARAVALAYRHGVVSPLNVEVAGTALAPAPLPSWPRPPAAAVRRLPVTGAAIG</sequence>
<evidence type="ECO:0000313" key="6">
    <source>
        <dbReference type="EMBL" id="GGM63336.1"/>
    </source>
</evidence>